<name>A0A0Q9XAJ2_DROMO</name>
<evidence type="ECO:0000256" key="1">
    <source>
        <dbReference type="SAM" id="MobiDB-lite"/>
    </source>
</evidence>
<sequence length="140" mass="16182">MPARAPPLLCLSIKAEALESHPQHSLDPALCGHNMFALAPTITLIAMNSACNMQGQQQQLPGRMQQMQMQRQRELQLAKTERKQRQQAKQQLKENTKKTHRKWYKKLLKGHEKKEPDMENAEDKTLPIKEGSERKLFMPD</sequence>
<dbReference type="KEGG" id="dmo:Dmoj_GI25950"/>
<accession>A0A0Q9XAJ2</accession>
<reference evidence="2 3" key="1">
    <citation type="journal article" date="2007" name="Nature">
        <title>Evolution of genes and genomes on the Drosophila phylogeny.</title>
        <authorList>
            <consortium name="Drosophila 12 Genomes Consortium"/>
            <person name="Clark A.G."/>
            <person name="Eisen M.B."/>
            <person name="Smith D.R."/>
            <person name="Bergman C.M."/>
            <person name="Oliver B."/>
            <person name="Markow T.A."/>
            <person name="Kaufman T.C."/>
            <person name="Kellis M."/>
            <person name="Gelbart W."/>
            <person name="Iyer V.N."/>
            <person name="Pollard D.A."/>
            <person name="Sackton T.B."/>
            <person name="Larracuente A.M."/>
            <person name="Singh N.D."/>
            <person name="Abad J.P."/>
            <person name="Abt D.N."/>
            <person name="Adryan B."/>
            <person name="Aguade M."/>
            <person name="Akashi H."/>
            <person name="Anderson W.W."/>
            <person name="Aquadro C.F."/>
            <person name="Ardell D.H."/>
            <person name="Arguello R."/>
            <person name="Artieri C.G."/>
            <person name="Barbash D.A."/>
            <person name="Barker D."/>
            <person name="Barsanti P."/>
            <person name="Batterham P."/>
            <person name="Batzoglou S."/>
            <person name="Begun D."/>
            <person name="Bhutkar A."/>
            <person name="Blanco E."/>
            <person name="Bosak S.A."/>
            <person name="Bradley R.K."/>
            <person name="Brand A.D."/>
            <person name="Brent M.R."/>
            <person name="Brooks A.N."/>
            <person name="Brown R.H."/>
            <person name="Butlin R.K."/>
            <person name="Caggese C."/>
            <person name="Calvi B.R."/>
            <person name="Bernardo de Carvalho A."/>
            <person name="Caspi A."/>
            <person name="Castrezana S."/>
            <person name="Celniker S.E."/>
            <person name="Chang J.L."/>
            <person name="Chapple C."/>
            <person name="Chatterji S."/>
            <person name="Chinwalla A."/>
            <person name="Civetta A."/>
            <person name="Clifton S.W."/>
            <person name="Comeron J.M."/>
            <person name="Costello J.C."/>
            <person name="Coyne J.A."/>
            <person name="Daub J."/>
            <person name="David R.G."/>
            <person name="Delcher A.L."/>
            <person name="Delehaunty K."/>
            <person name="Do C.B."/>
            <person name="Ebling H."/>
            <person name="Edwards K."/>
            <person name="Eickbush T."/>
            <person name="Evans J.D."/>
            <person name="Filipski A."/>
            <person name="Findeiss S."/>
            <person name="Freyhult E."/>
            <person name="Fulton L."/>
            <person name="Fulton R."/>
            <person name="Garcia A.C."/>
            <person name="Gardiner A."/>
            <person name="Garfield D.A."/>
            <person name="Garvin B.E."/>
            <person name="Gibson G."/>
            <person name="Gilbert D."/>
            <person name="Gnerre S."/>
            <person name="Godfrey J."/>
            <person name="Good R."/>
            <person name="Gotea V."/>
            <person name="Gravely B."/>
            <person name="Greenberg A.J."/>
            <person name="Griffiths-Jones S."/>
            <person name="Gross S."/>
            <person name="Guigo R."/>
            <person name="Gustafson E.A."/>
            <person name="Haerty W."/>
            <person name="Hahn M.W."/>
            <person name="Halligan D.L."/>
            <person name="Halpern A.L."/>
            <person name="Halter G.M."/>
            <person name="Han M.V."/>
            <person name="Heger A."/>
            <person name="Hillier L."/>
            <person name="Hinrichs A.S."/>
            <person name="Holmes I."/>
            <person name="Hoskins R.A."/>
            <person name="Hubisz M.J."/>
            <person name="Hultmark D."/>
            <person name="Huntley M.A."/>
            <person name="Jaffe D.B."/>
            <person name="Jagadeeshan S."/>
            <person name="Jeck W.R."/>
            <person name="Johnson J."/>
            <person name="Jones C.D."/>
            <person name="Jordan W.C."/>
            <person name="Karpen G.H."/>
            <person name="Kataoka E."/>
            <person name="Keightley P.D."/>
            <person name="Kheradpour P."/>
            <person name="Kirkness E.F."/>
            <person name="Koerich L.B."/>
            <person name="Kristiansen K."/>
            <person name="Kudrna D."/>
            <person name="Kulathinal R.J."/>
            <person name="Kumar S."/>
            <person name="Kwok R."/>
            <person name="Lander E."/>
            <person name="Langley C.H."/>
            <person name="Lapoint R."/>
            <person name="Lazzaro B.P."/>
            <person name="Lee S.J."/>
            <person name="Levesque L."/>
            <person name="Li R."/>
            <person name="Lin C.F."/>
            <person name="Lin M.F."/>
            <person name="Lindblad-Toh K."/>
            <person name="Llopart A."/>
            <person name="Long M."/>
            <person name="Low L."/>
            <person name="Lozovsky E."/>
            <person name="Lu J."/>
            <person name="Luo M."/>
            <person name="Machado C.A."/>
            <person name="Makalowski W."/>
            <person name="Marzo M."/>
            <person name="Matsuda M."/>
            <person name="Matzkin L."/>
            <person name="McAllister B."/>
            <person name="McBride C.S."/>
            <person name="McKernan B."/>
            <person name="McKernan K."/>
            <person name="Mendez-Lago M."/>
            <person name="Minx P."/>
            <person name="Mollenhauer M.U."/>
            <person name="Montooth K."/>
            <person name="Mount S.M."/>
            <person name="Mu X."/>
            <person name="Myers E."/>
            <person name="Negre B."/>
            <person name="Newfeld S."/>
            <person name="Nielsen R."/>
            <person name="Noor M.A."/>
            <person name="O'Grady P."/>
            <person name="Pachter L."/>
            <person name="Papaceit M."/>
            <person name="Parisi M.J."/>
            <person name="Parisi M."/>
            <person name="Parts L."/>
            <person name="Pedersen J.S."/>
            <person name="Pesole G."/>
            <person name="Phillippy A.M."/>
            <person name="Ponting C.P."/>
            <person name="Pop M."/>
            <person name="Porcelli D."/>
            <person name="Powell J.R."/>
            <person name="Prohaska S."/>
            <person name="Pruitt K."/>
            <person name="Puig M."/>
            <person name="Quesneville H."/>
            <person name="Ram K.R."/>
            <person name="Rand D."/>
            <person name="Rasmussen M.D."/>
            <person name="Reed L.K."/>
            <person name="Reenan R."/>
            <person name="Reily A."/>
            <person name="Remington K.A."/>
            <person name="Rieger T.T."/>
            <person name="Ritchie M.G."/>
            <person name="Robin C."/>
            <person name="Rogers Y.H."/>
            <person name="Rohde C."/>
            <person name="Rozas J."/>
            <person name="Rubenfield M.J."/>
            <person name="Ruiz A."/>
            <person name="Russo S."/>
            <person name="Salzberg S.L."/>
            <person name="Sanchez-Gracia A."/>
            <person name="Saranga D.J."/>
            <person name="Sato H."/>
            <person name="Schaeffer S.W."/>
            <person name="Schatz M.C."/>
            <person name="Schlenke T."/>
            <person name="Schwartz R."/>
            <person name="Segarra C."/>
            <person name="Singh R.S."/>
            <person name="Sirot L."/>
            <person name="Sirota M."/>
            <person name="Sisneros N.B."/>
            <person name="Smith C.D."/>
            <person name="Smith T.F."/>
            <person name="Spieth J."/>
            <person name="Stage D.E."/>
            <person name="Stark A."/>
            <person name="Stephan W."/>
            <person name="Strausberg R.L."/>
            <person name="Strempel S."/>
            <person name="Sturgill D."/>
            <person name="Sutton G."/>
            <person name="Sutton G.G."/>
            <person name="Tao W."/>
            <person name="Teichmann S."/>
            <person name="Tobari Y.N."/>
            <person name="Tomimura Y."/>
            <person name="Tsolas J.M."/>
            <person name="Valente V.L."/>
            <person name="Venter E."/>
            <person name="Venter J.C."/>
            <person name="Vicario S."/>
            <person name="Vieira F.G."/>
            <person name="Vilella A.J."/>
            <person name="Villasante A."/>
            <person name="Walenz B."/>
            <person name="Wang J."/>
            <person name="Wasserman M."/>
            <person name="Watts T."/>
            <person name="Wilson D."/>
            <person name="Wilson R.K."/>
            <person name="Wing R.A."/>
            <person name="Wolfner M.F."/>
            <person name="Wong A."/>
            <person name="Wong G.K."/>
            <person name="Wu C.I."/>
            <person name="Wu G."/>
            <person name="Yamamoto D."/>
            <person name="Yang H.P."/>
            <person name="Yang S.P."/>
            <person name="Yorke J.A."/>
            <person name="Yoshida K."/>
            <person name="Zdobnov E."/>
            <person name="Zhang P."/>
            <person name="Zhang Y."/>
            <person name="Zimin A.V."/>
            <person name="Baldwin J."/>
            <person name="Abdouelleil A."/>
            <person name="Abdulkadir J."/>
            <person name="Abebe A."/>
            <person name="Abera B."/>
            <person name="Abreu J."/>
            <person name="Acer S.C."/>
            <person name="Aftuck L."/>
            <person name="Alexander A."/>
            <person name="An P."/>
            <person name="Anderson E."/>
            <person name="Anderson S."/>
            <person name="Arachi H."/>
            <person name="Azer M."/>
            <person name="Bachantsang P."/>
            <person name="Barry A."/>
            <person name="Bayul T."/>
            <person name="Berlin A."/>
            <person name="Bessette D."/>
            <person name="Bloom T."/>
            <person name="Blye J."/>
            <person name="Boguslavskiy L."/>
            <person name="Bonnet C."/>
            <person name="Boukhgalter B."/>
            <person name="Bourzgui I."/>
            <person name="Brown A."/>
            <person name="Cahill P."/>
            <person name="Channer S."/>
            <person name="Cheshatsang Y."/>
            <person name="Chuda L."/>
            <person name="Citroen M."/>
            <person name="Collymore A."/>
            <person name="Cooke P."/>
            <person name="Costello M."/>
            <person name="D'Aco K."/>
            <person name="Daza R."/>
            <person name="De Haan G."/>
            <person name="DeGray S."/>
            <person name="DeMaso C."/>
            <person name="Dhargay N."/>
            <person name="Dooley K."/>
            <person name="Dooley E."/>
            <person name="Doricent M."/>
            <person name="Dorje P."/>
            <person name="Dorjee K."/>
            <person name="Dupes A."/>
            <person name="Elong R."/>
            <person name="Falk J."/>
            <person name="Farina A."/>
            <person name="Faro S."/>
            <person name="Ferguson D."/>
            <person name="Fisher S."/>
            <person name="Foley C.D."/>
            <person name="Franke A."/>
            <person name="Friedrich D."/>
            <person name="Gadbois L."/>
            <person name="Gearin G."/>
            <person name="Gearin C.R."/>
            <person name="Giannoukos G."/>
            <person name="Goode T."/>
            <person name="Graham J."/>
            <person name="Grandbois E."/>
            <person name="Grewal S."/>
            <person name="Gyaltsen K."/>
            <person name="Hafez N."/>
            <person name="Hagos B."/>
            <person name="Hall J."/>
            <person name="Henson C."/>
            <person name="Hollinger A."/>
            <person name="Honan T."/>
            <person name="Huard M.D."/>
            <person name="Hughes L."/>
            <person name="Hurhula B."/>
            <person name="Husby M.E."/>
            <person name="Kamat A."/>
            <person name="Kanga B."/>
            <person name="Kashin S."/>
            <person name="Khazanovich D."/>
            <person name="Kisner P."/>
            <person name="Lance K."/>
            <person name="Lara M."/>
            <person name="Lee W."/>
            <person name="Lennon N."/>
            <person name="Letendre F."/>
            <person name="LeVine R."/>
            <person name="Lipovsky A."/>
            <person name="Liu X."/>
            <person name="Liu J."/>
            <person name="Liu S."/>
            <person name="Lokyitsang T."/>
            <person name="Lokyitsang Y."/>
            <person name="Lubonja R."/>
            <person name="Lui A."/>
            <person name="MacDonald P."/>
            <person name="Magnisalis V."/>
            <person name="Maru K."/>
            <person name="Matthews C."/>
            <person name="McCusker W."/>
            <person name="McDonough S."/>
            <person name="Mehta T."/>
            <person name="Meldrim J."/>
            <person name="Meneus L."/>
            <person name="Mihai O."/>
            <person name="Mihalev A."/>
            <person name="Mihova T."/>
            <person name="Mittelman R."/>
            <person name="Mlenga V."/>
            <person name="Montmayeur A."/>
            <person name="Mulrain L."/>
            <person name="Navidi A."/>
            <person name="Naylor J."/>
            <person name="Negash T."/>
            <person name="Nguyen T."/>
            <person name="Nguyen N."/>
            <person name="Nicol R."/>
            <person name="Norbu C."/>
            <person name="Norbu N."/>
            <person name="Novod N."/>
            <person name="O'Neill B."/>
            <person name="Osman S."/>
            <person name="Markiewicz E."/>
            <person name="Oyono O.L."/>
            <person name="Patti C."/>
            <person name="Phunkhang P."/>
            <person name="Pierre F."/>
            <person name="Priest M."/>
            <person name="Raghuraman S."/>
            <person name="Rege F."/>
            <person name="Reyes R."/>
            <person name="Rise C."/>
            <person name="Rogov P."/>
            <person name="Ross K."/>
            <person name="Ryan E."/>
            <person name="Settipalli S."/>
            <person name="Shea T."/>
            <person name="Sherpa N."/>
            <person name="Shi L."/>
            <person name="Shih D."/>
            <person name="Sparrow T."/>
            <person name="Spaulding J."/>
            <person name="Stalker J."/>
            <person name="Stange-Thomann N."/>
            <person name="Stavropoulos S."/>
            <person name="Stone C."/>
            <person name="Strader C."/>
            <person name="Tesfaye S."/>
            <person name="Thomson T."/>
            <person name="Thoulutsang Y."/>
            <person name="Thoulutsang D."/>
            <person name="Topham K."/>
            <person name="Topping I."/>
            <person name="Tsamla T."/>
            <person name="Vassiliev H."/>
            <person name="Vo A."/>
            <person name="Wangchuk T."/>
            <person name="Wangdi T."/>
            <person name="Weiand M."/>
            <person name="Wilkinson J."/>
            <person name="Wilson A."/>
            <person name="Yadav S."/>
            <person name="Young G."/>
            <person name="Yu Q."/>
            <person name="Zembek L."/>
            <person name="Zhong D."/>
            <person name="Zimmer A."/>
            <person name="Zwirko Z."/>
            <person name="Jaffe D.B."/>
            <person name="Alvarez P."/>
            <person name="Brockman W."/>
            <person name="Butler J."/>
            <person name="Chin C."/>
            <person name="Gnerre S."/>
            <person name="Grabherr M."/>
            <person name="Kleber M."/>
            <person name="Mauceli E."/>
            <person name="MacCallum I."/>
        </authorList>
    </citation>
    <scope>NUCLEOTIDE SEQUENCE [LARGE SCALE GENOMIC DNA]</scope>
    <source>
        <strain evidence="3">Tucson 15081-1352.22</strain>
    </source>
</reference>
<dbReference type="AlphaFoldDB" id="A0A0Q9XAJ2"/>
<protein>
    <submittedName>
        <fullName evidence="2">Uncharacterized protein</fullName>
    </submittedName>
</protein>
<keyword evidence="3" id="KW-1185">Reference proteome</keyword>
<organism evidence="2 3">
    <name type="scientific">Drosophila mojavensis</name>
    <name type="common">Fruit fly</name>
    <dbReference type="NCBI Taxonomy" id="7230"/>
    <lineage>
        <taxon>Eukaryota</taxon>
        <taxon>Metazoa</taxon>
        <taxon>Ecdysozoa</taxon>
        <taxon>Arthropoda</taxon>
        <taxon>Hexapoda</taxon>
        <taxon>Insecta</taxon>
        <taxon>Pterygota</taxon>
        <taxon>Neoptera</taxon>
        <taxon>Endopterygota</taxon>
        <taxon>Diptera</taxon>
        <taxon>Brachycera</taxon>
        <taxon>Muscomorpha</taxon>
        <taxon>Ephydroidea</taxon>
        <taxon>Drosophilidae</taxon>
        <taxon>Drosophila</taxon>
    </lineage>
</organism>
<proteinExistence type="predicted"/>
<feature type="compositionally biased region" description="Basic residues" evidence="1">
    <location>
        <begin position="98"/>
        <end position="108"/>
    </location>
</feature>
<evidence type="ECO:0000313" key="3">
    <source>
        <dbReference type="Proteomes" id="UP000009192"/>
    </source>
</evidence>
<dbReference type="Proteomes" id="UP000009192">
    <property type="component" value="Unassembled WGS sequence"/>
</dbReference>
<gene>
    <name evidence="2" type="primary">Dmoj\GI25950</name>
    <name evidence="2" type="ORF">Dmoj_GI25950</name>
</gene>
<feature type="region of interest" description="Disordered" evidence="1">
    <location>
        <begin position="77"/>
        <end position="140"/>
    </location>
</feature>
<evidence type="ECO:0000313" key="2">
    <source>
        <dbReference type="EMBL" id="KRG05436.1"/>
    </source>
</evidence>
<dbReference type="EMBL" id="CH933808">
    <property type="protein sequence ID" value="KRG05436.1"/>
    <property type="molecule type" value="Genomic_DNA"/>
</dbReference>
<feature type="compositionally biased region" description="Basic and acidic residues" evidence="1">
    <location>
        <begin position="109"/>
        <end position="140"/>
    </location>
</feature>
<dbReference type="InParanoid" id="A0A0Q9XAJ2"/>